<evidence type="ECO:0000313" key="4">
    <source>
        <dbReference type="EMBL" id="KMZ65717.1"/>
    </source>
</evidence>
<dbReference type="STRING" id="29655.A0A0K9PBV4"/>
<dbReference type="PANTHER" id="PTHR31080:SF303">
    <property type="entry name" value="PECTINESTERASE 1-LIKE"/>
    <property type="match status" value="1"/>
</dbReference>
<dbReference type="GO" id="GO:0004857">
    <property type="term" value="F:enzyme inhibitor activity"/>
    <property type="evidence" value="ECO:0007669"/>
    <property type="project" value="InterPro"/>
</dbReference>
<dbReference type="OrthoDB" id="786448at2759"/>
<dbReference type="SMART" id="SM00856">
    <property type="entry name" value="PMEI"/>
    <property type="match status" value="1"/>
</dbReference>
<protein>
    <submittedName>
        <fullName evidence="4">Pectin methylesterase, family CE8</fullName>
    </submittedName>
</protein>
<sequence length="252" mass="27437">MAYGRVVSRGVGEYFEENSNRRVIVIGLSSLLLLLIVIGIIVGIVVSNKNGDKSNGDYESEAASSSATTSNATRNATVINQAVKAVCSVTLHQESCYRSLSMLEGANTTTDPEELFRYSLNVIMNRLIDISTYPKSLSNTTADPMVIEALEICTELIDDSISQLNDSIHLVSPQPEETLFSKYKVDELRTWLSATITDQETCIDGFVGTTGGYKENMQVTLANSTEFASNSLAIADKILGVLQQLNFPPHNP</sequence>
<dbReference type="InterPro" id="IPR051955">
    <property type="entry name" value="PME_Inhibitor"/>
</dbReference>
<name>A0A0K9PBV4_ZOSMR</name>
<keyword evidence="2" id="KW-1133">Transmembrane helix</keyword>
<keyword evidence="2" id="KW-0812">Transmembrane</keyword>
<dbReference type="SUPFAM" id="SSF101148">
    <property type="entry name" value="Plant invertase/pectin methylesterase inhibitor"/>
    <property type="match status" value="1"/>
</dbReference>
<evidence type="ECO:0000256" key="2">
    <source>
        <dbReference type="SAM" id="Phobius"/>
    </source>
</evidence>
<dbReference type="AlphaFoldDB" id="A0A0K9PBV4"/>
<dbReference type="NCBIfam" id="TIGR01614">
    <property type="entry name" value="PME_inhib"/>
    <property type="match status" value="1"/>
</dbReference>
<proteinExistence type="predicted"/>
<keyword evidence="1" id="KW-0732">Signal</keyword>
<dbReference type="OMA" id="IFKGYGK"/>
<dbReference type="Pfam" id="PF04043">
    <property type="entry name" value="PMEI"/>
    <property type="match status" value="1"/>
</dbReference>
<feature type="domain" description="Pectinesterase inhibitor" evidence="3">
    <location>
        <begin position="78"/>
        <end position="234"/>
    </location>
</feature>
<evidence type="ECO:0000313" key="5">
    <source>
        <dbReference type="Proteomes" id="UP000036987"/>
    </source>
</evidence>
<reference evidence="5" key="1">
    <citation type="journal article" date="2016" name="Nature">
        <title>The genome of the seagrass Zostera marina reveals angiosperm adaptation to the sea.</title>
        <authorList>
            <person name="Olsen J.L."/>
            <person name="Rouze P."/>
            <person name="Verhelst B."/>
            <person name="Lin Y.-C."/>
            <person name="Bayer T."/>
            <person name="Collen J."/>
            <person name="Dattolo E."/>
            <person name="De Paoli E."/>
            <person name="Dittami S."/>
            <person name="Maumus F."/>
            <person name="Michel G."/>
            <person name="Kersting A."/>
            <person name="Lauritano C."/>
            <person name="Lohaus R."/>
            <person name="Toepel M."/>
            <person name="Tonon T."/>
            <person name="Vanneste K."/>
            <person name="Amirebrahimi M."/>
            <person name="Brakel J."/>
            <person name="Bostroem C."/>
            <person name="Chovatia M."/>
            <person name="Grimwood J."/>
            <person name="Jenkins J.W."/>
            <person name="Jueterbock A."/>
            <person name="Mraz A."/>
            <person name="Stam W.T."/>
            <person name="Tice H."/>
            <person name="Bornberg-Bauer E."/>
            <person name="Green P.J."/>
            <person name="Pearson G.A."/>
            <person name="Procaccini G."/>
            <person name="Duarte C.M."/>
            <person name="Schmutz J."/>
            <person name="Reusch T.B.H."/>
            <person name="Van de Peer Y."/>
        </authorList>
    </citation>
    <scope>NUCLEOTIDE SEQUENCE [LARGE SCALE GENOMIC DNA]</scope>
    <source>
        <strain evidence="5">cv. Finnish</strain>
    </source>
</reference>
<feature type="transmembrane region" description="Helical" evidence="2">
    <location>
        <begin position="23"/>
        <end position="46"/>
    </location>
</feature>
<dbReference type="EMBL" id="LFYR01001014">
    <property type="protein sequence ID" value="KMZ65717.1"/>
    <property type="molecule type" value="Genomic_DNA"/>
</dbReference>
<gene>
    <name evidence="4" type="ORF">ZOSMA_310G00220</name>
</gene>
<accession>A0A0K9PBV4</accession>
<dbReference type="PANTHER" id="PTHR31080">
    <property type="entry name" value="PECTINESTERASE INHIBITOR-LIKE"/>
    <property type="match status" value="1"/>
</dbReference>
<comment type="caution">
    <text evidence="4">The sequence shown here is derived from an EMBL/GenBank/DDBJ whole genome shotgun (WGS) entry which is preliminary data.</text>
</comment>
<keyword evidence="2" id="KW-0472">Membrane</keyword>
<keyword evidence="5" id="KW-1185">Reference proteome</keyword>
<dbReference type="Gene3D" id="1.20.140.40">
    <property type="entry name" value="Invertase/pectin methylesterase inhibitor family protein"/>
    <property type="match status" value="1"/>
</dbReference>
<evidence type="ECO:0000259" key="3">
    <source>
        <dbReference type="SMART" id="SM00856"/>
    </source>
</evidence>
<dbReference type="Proteomes" id="UP000036987">
    <property type="component" value="Unassembled WGS sequence"/>
</dbReference>
<dbReference type="InterPro" id="IPR006501">
    <property type="entry name" value="Pectinesterase_inhib_dom"/>
</dbReference>
<organism evidence="4 5">
    <name type="scientific">Zostera marina</name>
    <name type="common">Eelgrass</name>
    <dbReference type="NCBI Taxonomy" id="29655"/>
    <lineage>
        <taxon>Eukaryota</taxon>
        <taxon>Viridiplantae</taxon>
        <taxon>Streptophyta</taxon>
        <taxon>Embryophyta</taxon>
        <taxon>Tracheophyta</taxon>
        <taxon>Spermatophyta</taxon>
        <taxon>Magnoliopsida</taxon>
        <taxon>Liliopsida</taxon>
        <taxon>Zosteraceae</taxon>
        <taxon>Zostera</taxon>
    </lineage>
</organism>
<dbReference type="CDD" id="cd15798">
    <property type="entry name" value="PMEI-like_3"/>
    <property type="match status" value="1"/>
</dbReference>
<dbReference type="FunFam" id="1.20.140.40:FF:000001">
    <property type="entry name" value="Pectinesterase"/>
    <property type="match status" value="1"/>
</dbReference>
<evidence type="ECO:0000256" key="1">
    <source>
        <dbReference type="ARBA" id="ARBA00022729"/>
    </source>
</evidence>
<dbReference type="InterPro" id="IPR035513">
    <property type="entry name" value="Invertase/methylesterase_inhib"/>
</dbReference>